<dbReference type="KEGG" id="rpi:Rpic_1609"/>
<reference evidence="1" key="1">
    <citation type="submission" date="2008-05" db="EMBL/GenBank/DDBJ databases">
        <title>Complete sequence of chromosome1 of Ralstonia pickettii 12J.</title>
        <authorList>
            <consortium name="US DOE Joint Genome Institute"/>
            <person name="Lucas S."/>
            <person name="Copeland A."/>
            <person name="Lapidus A."/>
            <person name="Glavina del Rio T."/>
            <person name="Dalin E."/>
            <person name="Tice H."/>
            <person name="Bruce D."/>
            <person name="Goodwin L."/>
            <person name="Pitluck S."/>
            <person name="Meincke L."/>
            <person name="Brettin T."/>
            <person name="Detter J.C."/>
            <person name="Han C."/>
            <person name="Kuske C.R."/>
            <person name="Schmutz J."/>
            <person name="Larimer F."/>
            <person name="Land M."/>
            <person name="Hauser L."/>
            <person name="Kyrpides N."/>
            <person name="Mikhailova N."/>
            <person name="Marsh T."/>
            <person name="Richardson P."/>
        </authorList>
    </citation>
    <scope>NUCLEOTIDE SEQUENCE</scope>
    <source>
        <strain evidence="1">12J</strain>
    </source>
</reference>
<dbReference type="AlphaFoldDB" id="B2UDD4"/>
<proteinExistence type="predicted"/>
<accession>B2UDD4</accession>
<sequence length="77" mass="8651">MPSRRPPHWDEPLSPLCEHGNGYSCKHCREVLPFPTEPLPHQTGHRPSGSKHIRKVAAYRTSDKCEGKTPAPRGLTK</sequence>
<evidence type="ECO:0000313" key="1">
    <source>
        <dbReference type="EMBL" id="ACD26747.1"/>
    </source>
</evidence>
<dbReference type="STRING" id="402626.Rpic_1609"/>
<protein>
    <submittedName>
        <fullName evidence="1">Uncharacterized protein</fullName>
    </submittedName>
</protein>
<gene>
    <name evidence="1" type="ordered locus">Rpic_1609</name>
</gene>
<dbReference type="HOGENOM" id="CLU_2635517_0_0_4"/>
<organism evidence="1">
    <name type="scientific">Ralstonia pickettii (strain 12J)</name>
    <dbReference type="NCBI Taxonomy" id="402626"/>
    <lineage>
        <taxon>Bacteria</taxon>
        <taxon>Pseudomonadati</taxon>
        <taxon>Pseudomonadota</taxon>
        <taxon>Betaproteobacteria</taxon>
        <taxon>Burkholderiales</taxon>
        <taxon>Burkholderiaceae</taxon>
        <taxon>Ralstonia</taxon>
    </lineage>
</organism>
<name>B2UDD4_RALPJ</name>
<dbReference type="EMBL" id="CP001068">
    <property type="protein sequence ID" value="ACD26747.1"/>
    <property type="molecule type" value="Genomic_DNA"/>
</dbReference>